<feature type="compositionally biased region" description="Polar residues" evidence="6">
    <location>
        <begin position="79"/>
        <end position="88"/>
    </location>
</feature>
<feature type="region of interest" description="Disordered" evidence="6">
    <location>
        <begin position="79"/>
        <end position="239"/>
    </location>
</feature>
<feature type="region of interest" description="Disordered" evidence="6">
    <location>
        <begin position="305"/>
        <end position="406"/>
    </location>
</feature>
<feature type="compositionally biased region" description="Basic and acidic residues" evidence="6">
    <location>
        <begin position="343"/>
        <end position="355"/>
    </location>
</feature>
<evidence type="ECO:0000256" key="3">
    <source>
        <dbReference type="ARBA" id="ARBA00022490"/>
    </source>
</evidence>
<dbReference type="Proteomes" id="UP000249390">
    <property type="component" value="Unassembled WGS sequence"/>
</dbReference>
<feature type="domain" description="TPX2 C-terminal" evidence="7">
    <location>
        <begin position="247"/>
        <end position="318"/>
    </location>
</feature>
<protein>
    <recommendedName>
        <fullName evidence="7">TPX2 C-terminal domain-containing protein</fullName>
    </recommendedName>
</protein>
<proteinExistence type="inferred from homology"/>
<comment type="subcellular location">
    <subcellularLocation>
        <location evidence="1">Cytoplasm</location>
        <location evidence="1">Cytoskeleton</location>
    </subcellularLocation>
</comment>
<keyword evidence="9" id="KW-1185">Reference proteome</keyword>
<evidence type="ECO:0000256" key="4">
    <source>
        <dbReference type="ARBA" id="ARBA00022701"/>
    </source>
</evidence>
<keyword evidence="3" id="KW-0963">Cytoplasm</keyword>
<dbReference type="GO" id="GO:0008017">
    <property type="term" value="F:microtubule binding"/>
    <property type="evidence" value="ECO:0007669"/>
    <property type="project" value="InterPro"/>
</dbReference>
<dbReference type="InterPro" id="IPR027329">
    <property type="entry name" value="TPX2_C"/>
</dbReference>
<reference evidence="8 9" key="1">
    <citation type="submission" date="2018-06" db="EMBL/GenBank/DDBJ databases">
        <title>The Genome of Cuscuta australis (Dodder) Provides Insight into the Evolution of Plant Parasitism.</title>
        <authorList>
            <person name="Liu H."/>
        </authorList>
    </citation>
    <scope>NUCLEOTIDE SEQUENCE [LARGE SCALE GENOMIC DNA]</scope>
    <source>
        <strain evidence="9">cv. Yunnan</strain>
        <tissue evidence="8">Vines</tissue>
    </source>
</reference>
<accession>A0A328D247</accession>
<gene>
    <name evidence="8" type="ORF">DM860_000627</name>
</gene>
<keyword evidence="4" id="KW-0493">Microtubule</keyword>
<comment type="similarity">
    <text evidence="2">Belongs to the TPX2 family.</text>
</comment>
<keyword evidence="5" id="KW-0206">Cytoskeleton</keyword>
<dbReference type="EMBL" id="NQVE01000215">
    <property type="protein sequence ID" value="RAL37933.1"/>
    <property type="molecule type" value="Genomic_DNA"/>
</dbReference>
<dbReference type="AlphaFoldDB" id="A0A328D247"/>
<evidence type="ECO:0000256" key="6">
    <source>
        <dbReference type="SAM" id="MobiDB-lite"/>
    </source>
</evidence>
<dbReference type="PANTHER" id="PTHR31358:SF29">
    <property type="entry name" value="PROTEIN WVD2-LIKE 5-RELATED"/>
    <property type="match status" value="1"/>
</dbReference>
<name>A0A328D247_9ASTE</name>
<evidence type="ECO:0000256" key="1">
    <source>
        <dbReference type="ARBA" id="ARBA00004245"/>
    </source>
</evidence>
<sequence>MDVDDNKLAVENWMGSEAEFHRQLSSDEEDVIGEKSDGIPNGHSTVEDLESHLKCKVNLNGDEALDSYIQDVKEISTVPLESNTASGSKESEVSCSGEPKIGKVEKALGKPKNGKPLSLTGTKKGQFRKDGSSSPVILNGSNTLGACGQQSSVRKAKSFDERKTGESNSKPGSPLVKTNHAKQSGHPDITSPSDEQLEGVKDKPSLKSLKKGPPIPLSKAEVAQSALSPTTRDAKSCKAGALPNYGFSFKCNERAEKRKEFYSKLEEKIHAKEVEKTTLQEKTKESQEAEIKMLRKKLAFKATPMPNFYQEPSPPKVELKKVPPTRAKSPKLGRKKSSPTRLSLDERVPQDEPTKRHSLVGVKTPQRKSLPKLPSEKTNLSGEIKKAPAHKALPKERTEIASPSNNAANVISEVAPKEETQEPATADFGKPEEFIETNDAKIETNDTKIEVNNKVVVGAQAQ</sequence>
<organism evidence="8 9">
    <name type="scientific">Cuscuta australis</name>
    <dbReference type="NCBI Taxonomy" id="267555"/>
    <lineage>
        <taxon>Eukaryota</taxon>
        <taxon>Viridiplantae</taxon>
        <taxon>Streptophyta</taxon>
        <taxon>Embryophyta</taxon>
        <taxon>Tracheophyta</taxon>
        <taxon>Spermatophyta</taxon>
        <taxon>Magnoliopsida</taxon>
        <taxon>eudicotyledons</taxon>
        <taxon>Gunneridae</taxon>
        <taxon>Pentapetalae</taxon>
        <taxon>asterids</taxon>
        <taxon>lamiids</taxon>
        <taxon>Solanales</taxon>
        <taxon>Convolvulaceae</taxon>
        <taxon>Cuscuteae</taxon>
        <taxon>Cuscuta</taxon>
        <taxon>Cuscuta subgen. Grammica</taxon>
        <taxon>Cuscuta sect. Cleistogrammica</taxon>
    </lineage>
</organism>
<evidence type="ECO:0000259" key="7">
    <source>
        <dbReference type="Pfam" id="PF06886"/>
    </source>
</evidence>
<evidence type="ECO:0000256" key="2">
    <source>
        <dbReference type="ARBA" id="ARBA00005885"/>
    </source>
</evidence>
<dbReference type="GO" id="GO:0005874">
    <property type="term" value="C:microtubule"/>
    <property type="evidence" value="ECO:0007669"/>
    <property type="project" value="UniProtKB-KW"/>
</dbReference>
<feature type="compositionally biased region" description="Basic residues" evidence="6">
    <location>
        <begin position="328"/>
        <end position="338"/>
    </location>
</feature>
<evidence type="ECO:0000313" key="9">
    <source>
        <dbReference type="Proteomes" id="UP000249390"/>
    </source>
</evidence>
<dbReference type="Pfam" id="PF06886">
    <property type="entry name" value="TPX2"/>
    <property type="match status" value="1"/>
</dbReference>
<feature type="region of interest" description="Disordered" evidence="6">
    <location>
        <begin position="25"/>
        <end position="44"/>
    </location>
</feature>
<feature type="compositionally biased region" description="Polar residues" evidence="6">
    <location>
        <begin position="132"/>
        <end position="153"/>
    </location>
</feature>
<evidence type="ECO:0000313" key="8">
    <source>
        <dbReference type="EMBL" id="RAL37933.1"/>
    </source>
</evidence>
<comment type="caution">
    <text evidence="8">The sequence shown here is derived from an EMBL/GenBank/DDBJ whole genome shotgun (WGS) entry which is preliminary data.</text>
</comment>
<evidence type="ECO:0000256" key="5">
    <source>
        <dbReference type="ARBA" id="ARBA00023212"/>
    </source>
</evidence>
<dbReference type="PANTHER" id="PTHR31358">
    <property type="entry name" value="PROTEIN WVD2-LIKE 4"/>
    <property type="match status" value="1"/>
</dbReference>
<dbReference type="InterPro" id="IPR044833">
    <property type="entry name" value="WDL5/6"/>
</dbReference>